<reference evidence="6" key="1">
    <citation type="submission" date="2016-10" db="EMBL/GenBank/DDBJ databases">
        <authorList>
            <person name="Varghese N."/>
            <person name="Submissions S."/>
        </authorList>
    </citation>
    <scope>NUCLEOTIDE SEQUENCE [LARGE SCALE GENOMIC DNA]</scope>
    <source>
        <strain evidence="6">CGMCC 1.7655</strain>
    </source>
</reference>
<accession>A0A1G9EJA8</accession>
<evidence type="ECO:0000313" key="6">
    <source>
        <dbReference type="Proteomes" id="UP000199555"/>
    </source>
</evidence>
<dbReference type="Pfam" id="PF13377">
    <property type="entry name" value="Peripla_BP_3"/>
    <property type="match status" value="1"/>
</dbReference>
<dbReference type="PANTHER" id="PTHR30146">
    <property type="entry name" value="LACI-RELATED TRANSCRIPTIONAL REPRESSOR"/>
    <property type="match status" value="1"/>
</dbReference>
<keyword evidence="1" id="KW-0805">Transcription regulation</keyword>
<evidence type="ECO:0000256" key="3">
    <source>
        <dbReference type="ARBA" id="ARBA00023163"/>
    </source>
</evidence>
<dbReference type="CDD" id="cd01392">
    <property type="entry name" value="HTH_LacI"/>
    <property type="match status" value="1"/>
</dbReference>
<evidence type="ECO:0000259" key="4">
    <source>
        <dbReference type="PROSITE" id="PS50932"/>
    </source>
</evidence>
<keyword evidence="2" id="KW-0238">DNA-binding</keyword>
<dbReference type="InterPro" id="IPR000843">
    <property type="entry name" value="HTH_LacI"/>
</dbReference>
<dbReference type="GO" id="GO:0000976">
    <property type="term" value="F:transcription cis-regulatory region binding"/>
    <property type="evidence" value="ECO:0007669"/>
    <property type="project" value="TreeGrafter"/>
</dbReference>
<protein>
    <submittedName>
        <fullName evidence="5">Transcriptional regulator, LacI family</fullName>
    </submittedName>
</protein>
<dbReference type="STRING" id="525640.SAMN04487971_1037"/>
<dbReference type="InterPro" id="IPR010982">
    <property type="entry name" value="Lambda_DNA-bd_dom_sf"/>
</dbReference>
<dbReference type="CDD" id="cd06284">
    <property type="entry name" value="PBP1_LacI-like"/>
    <property type="match status" value="1"/>
</dbReference>
<dbReference type="InterPro" id="IPR028082">
    <property type="entry name" value="Peripla_BP_I"/>
</dbReference>
<dbReference type="SMART" id="SM00354">
    <property type="entry name" value="HTH_LACI"/>
    <property type="match status" value="1"/>
</dbReference>
<name>A0A1G9EJA8_9RHOB</name>
<gene>
    <name evidence="5" type="ORF">SAMN04487971_1037</name>
</gene>
<dbReference type="PROSITE" id="PS50932">
    <property type="entry name" value="HTH_LACI_2"/>
    <property type="match status" value="1"/>
</dbReference>
<dbReference type="Pfam" id="PF00356">
    <property type="entry name" value="LacI"/>
    <property type="match status" value="1"/>
</dbReference>
<evidence type="ECO:0000256" key="2">
    <source>
        <dbReference type="ARBA" id="ARBA00023125"/>
    </source>
</evidence>
<dbReference type="PROSITE" id="PS00356">
    <property type="entry name" value="HTH_LACI_1"/>
    <property type="match status" value="1"/>
</dbReference>
<dbReference type="Proteomes" id="UP000199555">
    <property type="component" value="Unassembled WGS sequence"/>
</dbReference>
<dbReference type="EMBL" id="FNGE01000003">
    <property type="protein sequence ID" value="SDK76115.1"/>
    <property type="molecule type" value="Genomic_DNA"/>
</dbReference>
<dbReference type="RefSeq" id="WP_245688670.1">
    <property type="nucleotide sequence ID" value="NZ_FNGE01000003.1"/>
</dbReference>
<dbReference type="AlphaFoldDB" id="A0A1G9EJA8"/>
<dbReference type="SUPFAM" id="SSF47413">
    <property type="entry name" value="lambda repressor-like DNA-binding domains"/>
    <property type="match status" value="1"/>
</dbReference>
<organism evidence="5 6">
    <name type="scientific">Paracoccus chinensis</name>
    <dbReference type="NCBI Taxonomy" id="525640"/>
    <lineage>
        <taxon>Bacteria</taxon>
        <taxon>Pseudomonadati</taxon>
        <taxon>Pseudomonadota</taxon>
        <taxon>Alphaproteobacteria</taxon>
        <taxon>Rhodobacterales</taxon>
        <taxon>Paracoccaceae</taxon>
        <taxon>Paracoccus</taxon>
    </lineage>
</organism>
<evidence type="ECO:0000256" key="1">
    <source>
        <dbReference type="ARBA" id="ARBA00023015"/>
    </source>
</evidence>
<dbReference type="Gene3D" id="1.10.260.40">
    <property type="entry name" value="lambda repressor-like DNA-binding domains"/>
    <property type="match status" value="1"/>
</dbReference>
<dbReference type="InterPro" id="IPR046335">
    <property type="entry name" value="LacI/GalR-like_sensor"/>
</dbReference>
<dbReference type="Gene3D" id="3.40.50.2300">
    <property type="match status" value="2"/>
</dbReference>
<evidence type="ECO:0000313" key="5">
    <source>
        <dbReference type="EMBL" id="SDK76115.1"/>
    </source>
</evidence>
<dbReference type="GO" id="GO:0003700">
    <property type="term" value="F:DNA-binding transcription factor activity"/>
    <property type="evidence" value="ECO:0007669"/>
    <property type="project" value="TreeGrafter"/>
</dbReference>
<feature type="domain" description="HTH lacI-type" evidence="4">
    <location>
        <begin position="27"/>
        <end position="81"/>
    </location>
</feature>
<proteinExistence type="predicted"/>
<dbReference type="PANTHER" id="PTHR30146:SF109">
    <property type="entry name" value="HTH-TYPE TRANSCRIPTIONAL REGULATOR GALS"/>
    <property type="match status" value="1"/>
</dbReference>
<keyword evidence="6" id="KW-1185">Reference proteome</keyword>
<dbReference type="SUPFAM" id="SSF53822">
    <property type="entry name" value="Periplasmic binding protein-like I"/>
    <property type="match status" value="1"/>
</dbReference>
<sequence length="353" mass="36931">MLAPGFPHPIVQVMGNTESERTRQGAARLADVARLAGVSVATVSRALSRPDLLSTDTRDAVQRAITATGYRMNHAARNLRKGRTGAIVALVPNLGNPFFAKILAGMGAALNAQGYDLLVGDTMAPGGRHRALRRFLDPSRADGIILLDGQVTAGDLAALPGAPPVVMACEWIEGAPLPRVVLDNAAGTELAARHLLALGHRRIGWIGGPGDNVLHKARVKGLARALPDPGSGYAGDFTLESGVRAAERWLDTPAADRPTAVIGFSDESAAGFMGELQRRGVSVPEQVSVVGFDGIDWVAHLPVPLTTIRQPKRDLGSTAARVLMALIAGQPVEPCTVLAPQLVMRNSAGPAPS</sequence>
<keyword evidence="3" id="KW-0804">Transcription</keyword>